<keyword evidence="5 6" id="KW-0472">Membrane</keyword>
<dbReference type="InterPro" id="IPR050833">
    <property type="entry name" value="Poly_Biosynth_Transport"/>
</dbReference>
<dbReference type="Pfam" id="PF01943">
    <property type="entry name" value="Polysacc_synt"/>
    <property type="match status" value="1"/>
</dbReference>
<feature type="transmembrane region" description="Helical" evidence="6">
    <location>
        <begin position="409"/>
        <end position="430"/>
    </location>
</feature>
<keyword evidence="3 6" id="KW-0812">Transmembrane</keyword>
<feature type="transmembrane region" description="Helical" evidence="6">
    <location>
        <begin position="436"/>
        <end position="456"/>
    </location>
</feature>
<feature type="transmembrane region" description="Helical" evidence="6">
    <location>
        <begin position="75"/>
        <end position="97"/>
    </location>
</feature>
<comment type="caution">
    <text evidence="7">The sequence shown here is derived from an EMBL/GenBank/DDBJ whole genome shotgun (WGS) entry which is preliminary data.</text>
</comment>
<dbReference type="InterPro" id="IPR002797">
    <property type="entry name" value="Polysacc_synth"/>
</dbReference>
<dbReference type="PANTHER" id="PTHR30250:SF28">
    <property type="entry name" value="POLYSACCHARIDE BIOSYNTHESIS PROTEIN"/>
    <property type="match status" value="1"/>
</dbReference>
<name>A0ABD5MEE0_9EURY</name>
<gene>
    <name evidence="7" type="ORF">OS889_14745</name>
</gene>
<proteinExistence type="predicted"/>
<feature type="transmembrane region" description="Helical" evidence="6">
    <location>
        <begin position="12"/>
        <end position="29"/>
    </location>
</feature>
<comment type="subcellular location">
    <subcellularLocation>
        <location evidence="1">Cell membrane</location>
        <topology evidence="1">Multi-pass membrane protein</topology>
    </subcellularLocation>
</comment>
<dbReference type="EMBL" id="JBGNYA010000001">
    <property type="protein sequence ID" value="MFA1612253.1"/>
    <property type="molecule type" value="Genomic_DNA"/>
</dbReference>
<evidence type="ECO:0000256" key="1">
    <source>
        <dbReference type="ARBA" id="ARBA00004651"/>
    </source>
</evidence>
<keyword evidence="4 6" id="KW-1133">Transmembrane helix</keyword>
<accession>A0ABD5MEE0</accession>
<evidence type="ECO:0000313" key="7">
    <source>
        <dbReference type="EMBL" id="MFA1612253.1"/>
    </source>
</evidence>
<keyword evidence="2" id="KW-1003">Cell membrane</keyword>
<evidence type="ECO:0000313" key="8">
    <source>
        <dbReference type="Proteomes" id="UP001570511"/>
    </source>
</evidence>
<organism evidence="7 8">
    <name type="scientific">Halobellus rubicundus</name>
    <dbReference type="NCBI Taxonomy" id="2996466"/>
    <lineage>
        <taxon>Archaea</taxon>
        <taxon>Methanobacteriati</taxon>
        <taxon>Methanobacteriota</taxon>
        <taxon>Stenosarchaea group</taxon>
        <taxon>Halobacteria</taxon>
        <taxon>Halobacteriales</taxon>
        <taxon>Haloferacaceae</taxon>
        <taxon>Halobellus</taxon>
    </lineage>
</organism>
<dbReference type="AlphaFoldDB" id="A0ABD5MEE0"/>
<feature type="transmembrane region" description="Helical" evidence="6">
    <location>
        <begin position="314"/>
        <end position="333"/>
    </location>
</feature>
<evidence type="ECO:0000256" key="3">
    <source>
        <dbReference type="ARBA" id="ARBA00022692"/>
    </source>
</evidence>
<evidence type="ECO:0000256" key="4">
    <source>
        <dbReference type="ARBA" id="ARBA00022989"/>
    </source>
</evidence>
<evidence type="ECO:0000256" key="6">
    <source>
        <dbReference type="SAM" id="Phobius"/>
    </source>
</evidence>
<keyword evidence="8" id="KW-1185">Reference proteome</keyword>
<dbReference type="PANTHER" id="PTHR30250">
    <property type="entry name" value="PST FAMILY PREDICTED COLANIC ACID TRANSPORTER"/>
    <property type="match status" value="1"/>
</dbReference>
<reference evidence="7 8" key="1">
    <citation type="submission" date="2024-08" db="EMBL/GenBank/DDBJ databases">
        <title>Halobellus sp. MBLA0158 whole genome sequence.</title>
        <authorList>
            <person name="Hwang C.Y."/>
            <person name="Cho E.-S."/>
            <person name="Seo M.-J."/>
        </authorList>
    </citation>
    <scope>NUCLEOTIDE SEQUENCE [LARGE SCALE GENOMIC DNA]</scope>
    <source>
        <strain evidence="7 8">MBLA0158</strain>
    </source>
</reference>
<sequence>MKPSTTSLVQFATKLFVTTIGFIGTIIFARELGSSTLGIYFLAVAVLSWLEFIGQLGVSSAIRKRISERESPDEFFSAGVILQLSILLLLVGFLFVIHPYLNEYIGADVGLILISILVVKTIFNLIGSGLRGQHRVATASLLDLSSQAIRTTFQIVLISLGFGLLGLLVGYAAGFTLAIVGGVALLSLKYQPARPKIEHFRRLLEFARYSWLGALKTRTSAWTDTIVLGFFVAPDLIGIYEVSWNIATVLALASQSISSALFPTMSELSTKNRDNEVRSLLEQSLIYAGIVAIPGAVGAILIAPDLLHFYGSEFTKGGLILALLSIFAIFSSYEGQLQNGLSALDRPDLAFRSNALFISSNLIANATLVVTFGWIGAAIATMISMLISLGYAFYAVRHVIGASVPYRELGYQGIAAGIMGLVVTSVESMISAYPYYYVLISVGIGVIVYFTVLLSFSSRVRSKVFDLLKELYVSDLLK</sequence>
<protein>
    <submittedName>
        <fullName evidence="7">Oligosaccharide flippase family protein</fullName>
    </submittedName>
</protein>
<evidence type="ECO:0000256" key="2">
    <source>
        <dbReference type="ARBA" id="ARBA00022475"/>
    </source>
</evidence>
<feature type="transmembrane region" description="Helical" evidence="6">
    <location>
        <begin position="284"/>
        <end position="302"/>
    </location>
</feature>
<evidence type="ECO:0000256" key="5">
    <source>
        <dbReference type="ARBA" id="ARBA00023136"/>
    </source>
</evidence>
<dbReference type="Proteomes" id="UP001570511">
    <property type="component" value="Unassembled WGS sequence"/>
</dbReference>
<dbReference type="GO" id="GO:0005886">
    <property type="term" value="C:plasma membrane"/>
    <property type="evidence" value="ECO:0007669"/>
    <property type="project" value="UniProtKB-SubCell"/>
</dbReference>
<feature type="transmembrane region" description="Helical" evidence="6">
    <location>
        <begin position="378"/>
        <end position="397"/>
    </location>
</feature>
<feature type="transmembrane region" description="Helical" evidence="6">
    <location>
        <begin position="109"/>
        <end position="127"/>
    </location>
</feature>
<dbReference type="RefSeq" id="WP_372391046.1">
    <property type="nucleotide sequence ID" value="NZ_JBGNYA010000001.1"/>
</dbReference>
<feature type="transmembrane region" description="Helical" evidence="6">
    <location>
        <begin position="35"/>
        <end position="54"/>
    </location>
</feature>